<dbReference type="Proteomes" id="UP000214720">
    <property type="component" value="Unassembled WGS sequence"/>
</dbReference>
<evidence type="ECO:0000256" key="1">
    <source>
        <dbReference type="ARBA" id="ARBA00004429"/>
    </source>
</evidence>
<dbReference type="InterPro" id="IPR000515">
    <property type="entry name" value="MetI-like"/>
</dbReference>
<dbReference type="InterPro" id="IPR043429">
    <property type="entry name" value="ArtM/GltK/GlnP/TcyL/YhdX-like"/>
</dbReference>
<feature type="transmembrane region" description="Helical" evidence="12">
    <location>
        <begin position="20"/>
        <end position="43"/>
    </location>
</feature>
<keyword evidence="8 12" id="KW-0472">Membrane</keyword>
<dbReference type="CDD" id="cd06261">
    <property type="entry name" value="TM_PBP2"/>
    <property type="match status" value="1"/>
</dbReference>
<comment type="subcellular location">
    <subcellularLocation>
        <location evidence="1">Cell inner membrane</location>
        <topology evidence="1">Multi-pass membrane protein</topology>
    </subcellularLocation>
    <subcellularLocation>
        <location evidence="12">Cell membrane</location>
        <topology evidence="12">Multi-pass membrane protein</topology>
    </subcellularLocation>
</comment>
<reference evidence="15" key="1">
    <citation type="submission" date="2017-01" db="EMBL/GenBank/DDBJ databases">
        <title>Genome Analysis of Deinococcus marmoris KOPRI26562.</title>
        <authorList>
            <person name="Kim J.H."/>
            <person name="Oh H.-M."/>
        </authorList>
    </citation>
    <scope>NUCLEOTIDE SEQUENCE [LARGE SCALE GENOMIC DNA]</scope>
    <source>
        <strain evidence="15">PAMC 26633</strain>
    </source>
</reference>
<feature type="transmembrane region" description="Helical" evidence="12">
    <location>
        <begin position="194"/>
        <end position="213"/>
    </location>
</feature>
<dbReference type="EMBL" id="MTHB01000110">
    <property type="protein sequence ID" value="OXC77120.1"/>
    <property type="molecule type" value="Genomic_DNA"/>
</dbReference>
<dbReference type="SUPFAM" id="SSF161098">
    <property type="entry name" value="MetI-like"/>
    <property type="match status" value="1"/>
</dbReference>
<accession>A0A226X2C1</accession>
<evidence type="ECO:0000256" key="5">
    <source>
        <dbReference type="ARBA" id="ARBA00022692"/>
    </source>
</evidence>
<keyword evidence="6" id="KW-0029">Amino-acid transport</keyword>
<protein>
    <recommendedName>
        <fullName evidence="11">Glutamate/aspartate import permease protein GltK</fullName>
    </recommendedName>
</protein>
<dbReference type="PANTHER" id="PTHR30614:SF1">
    <property type="entry name" value="GLUTAMATE_ASPARTATE IMPORT PERMEASE PROTEIN GLTK"/>
    <property type="match status" value="1"/>
</dbReference>
<dbReference type="Pfam" id="PF00528">
    <property type="entry name" value="BPD_transp_1"/>
    <property type="match status" value="1"/>
</dbReference>
<feature type="transmembrane region" description="Helical" evidence="12">
    <location>
        <begin position="157"/>
        <end position="182"/>
    </location>
</feature>
<comment type="caution">
    <text evidence="14">The sequence shown here is derived from an EMBL/GenBank/DDBJ whole genome shotgun (WGS) entry which is preliminary data.</text>
</comment>
<dbReference type="NCBIfam" id="TIGR01726">
    <property type="entry name" value="HEQRo_perm_3TM"/>
    <property type="match status" value="1"/>
</dbReference>
<gene>
    <name evidence="14" type="ORF">BSU04_19085</name>
</gene>
<evidence type="ECO:0000313" key="15">
    <source>
        <dbReference type="Proteomes" id="UP000214720"/>
    </source>
</evidence>
<sequence length="244" mass="27127">MSFDFAAVLNATPYLLQGLLFSAELTLVAMIGGMLLGTFMAIIRHMRVPVAAEAIRAYVTLMRSIPLILVLFWFFFLVPLLLGHLTPAGRSIPLGPKFTAFITFTLFESAYYAEIVRAGLKAIDKGQYEGAKALGLSSLTMYWSVVVPQVLRVTAPIIVSQTIILFQDTALVYVLSLTDFFGAAAKIAQRDSKLVEFYSTVAVVYLLICSMGSELSERFRKKQGYRSPRGRFERAKRMFGIARP</sequence>
<keyword evidence="7 12" id="KW-1133">Transmembrane helix</keyword>
<evidence type="ECO:0000313" key="14">
    <source>
        <dbReference type="EMBL" id="OXC77120.1"/>
    </source>
</evidence>
<dbReference type="AlphaFoldDB" id="A0A226X2C1"/>
<proteinExistence type="inferred from homology"/>
<dbReference type="PANTHER" id="PTHR30614">
    <property type="entry name" value="MEMBRANE COMPONENT OF AMINO ACID ABC TRANSPORTER"/>
    <property type="match status" value="1"/>
</dbReference>
<dbReference type="InterPro" id="IPR010065">
    <property type="entry name" value="AA_ABC_transptr_permease_3TM"/>
</dbReference>
<keyword evidence="3 12" id="KW-0813">Transport</keyword>
<name>A0A226X2C1_CABSO</name>
<dbReference type="GO" id="GO:0043190">
    <property type="term" value="C:ATP-binding cassette (ABC) transporter complex"/>
    <property type="evidence" value="ECO:0007669"/>
    <property type="project" value="InterPro"/>
</dbReference>
<feature type="transmembrane region" description="Helical" evidence="12">
    <location>
        <begin position="64"/>
        <end position="82"/>
    </location>
</feature>
<evidence type="ECO:0000256" key="9">
    <source>
        <dbReference type="ARBA" id="ARBA00060298"/>
    </source>
</evidence>
<evidence type="ECO:0000256" key="3">
    <source>
        <dbReference type="ARBA" id="ARBA00022448"/>
    </source>
</evidence>
<evidence type="ECO:0000256" key="8">
    <source>
        <dbReference type="ARBA" id="ARBA00023136"/>
    </source>
</evidence>
<evidence type="ECO:0000256" key="10">
    <source>
        <dbReference type="ARBA" id="ARBA00062718"/>
    </source>
</evidence>
<dbReference type="FunFam" id="1.10.3720.10:FF:000006">
    <property type="entry name" value="Glutamate/aspartate ABC transporter, permease protein GltK"/>
    <property type="match status" value="1"/>
</dbReference>
<comment type="similarity">
    <text evidence="2">Belongs to the binding-protein-dependent transport system permease family. HisMQ subfamily.</text>
</comment>
<evidence type="ECO:0000259" key="13">
    <source>
        <dbReference type="PROSITE" id="PS50928"/>
    </source>
</evidence>
<dbReference type="GO" id="GO:0022857">
    <property type="term" value="F:transmembrane transporter activity"/>
    <property type="evidence" value="ECO:0007669"/>
    <property type="project" value="InterPro"/>
</dbReference>
<evidence type="ECO:0000256" key="7">
    <source>
        <dbReference type="ARBA" id="ARBA00022989"/>
    </source>
</evidence>
<comment type="function">
    <text evidence="9">Part of the ABC transporter complex GltIJKL involved in glutamate and aspartate uptake. Probably responsible for the translocation of the substrate across the membrane.</text>
</comment>
<dbReference type="InterPro" id="IPR035906">
    <property type="entry name" value="MetI-like_sf"/>
</dbReference>
<organism evidence="14 15">
    <name type="scientific">Caballeronia sordidicola</name>
    <name type="common">Burkholderia sordidicola</name>
    <dbReference type="NCBI Taxonomy" id="196367"/>
    <lineage>
        <taxon>Bacteria</taxon>
        <taxon>Pseudomonadati</taxon>
        <taxon>Pseudomonadota</taxon>
        <taxon>Betaproteobacteria</taxon>
        <taxon>Burkholderiales</taxon>
        <taxon>Burkholderiaceae</taxon>
        <taxon>Caballeronia</taxon>
    </lineage>
</organism>
<comment type="subunit">
    <text evidence="10">The complex is composed of two ATP-binding proteins (GltL), two transmembrane proteins (GltJ and GltK) and a solute-binding protein (GltI).</text>
</comment>
<evidence type="ECO:0000256" key="12">
    <source>
        <dbReference type="RuleBase" id="RU363032"/>
    </source>
</evidence>
<evidence type="ECO:0000256" key="2">
    <source>
        <dbReference type="ARBA" id="ARBA00010072"/>
    </source>
</evidence>
<dbReference type="OrthoDB" id="9771188at2"/>
<dbReference type="Gene3D" id="1.10.3720.10">
    <property type="entry name" value="MetI-like"/>
    <property type="match status" value="1"/>
</dbReference>
<keyword evidence="5 12" id="KW-0812">Transmembrane</keyword>
<dbReference type="GO" id="GO:0006865">
    <property type="term" value="P:amino acid transport"/>
    <property type="evidence" value="ECO:0007669"/>
    <property type="project" value="UniProtKB-KW"/>
</dbReference>
<evidence type="ECO:0000256" key="11">
    <source>
        <dbReference type="ARBA" id="ARBA00073645"/>
    </source>
</evidence>
<feature type="transmembrane region" description="Helical" evidence="12">
    <location>
        <begin position="94"/>
        <end position="113"/>
    </location>
</feature>
<dbReference type="eggNOG" id="COG0765">
    <property type="taxonomic scope" value="Bacteria"/>
</dbReference>
<keyword evidence="4" id="KW-1003">Cell membrane</keyword>
<dbReference type="PROSITE" id="PS50928">
    <property type="entry name" value="ABC_TM1"/>
    <property type="match status" value="1"/>
</dbReference>
<evidence type="ECO:0000256" key="4">
    <source>
        <dbReference type="ARBA" id="ARBA00022475"/>
    </source>
</evidence>
<feature type="domain" description="ABC transmembrane type-1" evidence="13">
    <location>
        <begin position="19"/>
        <end position="216"/>
    </location>
</feature>
<evidence type="ECO:0000256" key="6">
    <source>
        <dbReference type="ARBA" id="ARBA00022970"/>
    </source>
</evidence>